<sequence length="119" mass="13782">IFYPFLWATIQRIPGVPGSTRPHTKYDQTDINAIARLVKWVWHEGLEDSAVYPKCQGNHVRSICVYGAGDLPWLLENHHLFANKFDTYTDPIPVFCLEKYLQQKALAESEGQYSFCLHR</sequence>
<dbReference type="AlphaFoldDB" id="A0A3Q2UE65"/>
<dbReference type="STRING" id="8078.ENSFHEP00000028570"/>
<protein>
    <submittedName>
        <fullName evidence="1">Uncharacterized protein</fullName>
    </submittedName>
</protein>
<dbReference type="PANTHER" id="PTHR19297:SF96">
    <property type="entry name" value="BETA-1,3-GALACTOSYL-O-GLYCOSYL-GLYCOPROTEIN BETA-1,6-N-ACETYLGLUCOSAMINYLTRANSFERASE"/>
    <property type="match status" value="1"/>
</dbReference>
<proteinExistence type="predicted"/>
<dbReference type="GeneTree" id="ENSGT00940000159331"/>
<dbReference type="Ensembl" id="ENSFHET00000018295.1">
    <property type="protein sequence ID" value="ENSFHEP00000028570.1"/>
    <property type="gene ID" value="ENSFHEG00000012758.1"/>
</dbReference>
<dbReference type="Proteomes" id="UP000265000">
    <property type="component" value="Unplaced"/>
</dbReference>
<evidence type="ECO:0000313" key="2">
    <source>
        <dbReference type="Proteomes" id="UP000265000"/>
    </source>
</evidence>
<name>A0A3Q2UE65_FUNHE</name>
<dbReference type="GO" id="GO:0003829">
    <property type="term" value="F:beta-1,3-galactosyl-O-glycosyl-glycoprotein beta-1,6-N-acetylglucosaminyltransferase activity"/>
    <property type="evidence" value="ECO:0007669"/>
    <property type="project" value="TreeGrafter"/>
</dbReference>
<dbReference type="PANTHER" id="PTHR19297">
    <property type="entry name" value="GLYCOSYLTRANSFERASE 14 FAMILY MEMBER"/>
    <property type="match status" value="1"/>
</dbReference>
<reference evidence="1" key="1">
    <citation type="submission" date="2025-08" db="UniProtKB">
        <authorList>
            <consortium name="Ensembl"/>
        </authorList>
    </citation>
    <scope>IDENTIFICATION</scope>
</reference>
<reference evidence="1" key="2">
    <citation type="submission" date="2025-09" db="UniProtKB">
        <authorList>
            <consortium name="Ensembl"/>
        </authorList>
    </citation>
    <scope>IDENTIFICATION</scope>
</reference>
<accession>A0A3Q2UE65</accession>
<evidence type="ECO:0000313" key="1">
    <source>
        <dbReference type="Ensembl" id="ENSFHEP00000028570.1"/>
    </source>
</evidence>
<keyword evidence="2" id="KW-1185">Reference proteome</keyword>
<organism evidence="1 2">
    <name type="scientific">Fundulus heteroclitus</name>
    <name type="common">Killifish</name>
    <name type="synonym">Mummichog</name>
    <dbReference type="NCBI Taxonomy" id="8078"/>
    <lineage>
        <taxon>Eukaryota</taxon>
        <taxon>Metazoa</taxon>
        <taxon>Chordata</taxon>
        <taxon>Craniata</taxon>
        <taxon>Vertebrata</taxon>
        <taxon>Euteleostomi</taxon>
        <taxon>Actinopterygii</taxon>
        <taxon>Neopterygii</taxon>
        <taxon>Teleostei</taxon>
        <taxon>Neoteleostei</taxon>
        <taxon>Acanthomorphata</taxon>
        <taxon>Ovalentaria</taxon>
        <taxon>Atherinomorphae</taxon>
        <taxon>Cyprinodontiformes</taxon>
        <taxon>Fundulidae</taxon>
        <taxon>Fundulus</taxon>
    </lineage>
</organism>